<feature type="signal peptide" evidence="1">
    <location>
        <begin position="1"/>
        <end position="22"/>
    </location>
</feature>
<accession>A0AA36JD20</accession>
<protein>
    <recommendedName>
        <fullName evidence="4">VOC domain-containing protein</fullName>
    </recommendedName>
</protein>
<dbReference type="Gene3D" id="3.10.180.10">
    <property type="entry name" value="2,3-Dihydroxybiphenyl 1,2-Dioxygenase, domain 1"/>
    <property type="match status" value="2"/>
</dbReference>
<comment type="caution">
    <text evidence="2">The sequence shown here is derived from an EMBL/GenBank/DDBJ whole genome shotgun (WGS) entry which is preliminary data.</text>
</comment>
<evidence type="ECO:0000313" key="2">
    <source>
        <dbReference type="EMBL" id="CAJ1403983.1"/>
    </source>
</evidence>
<dbReference type="AlphaFoldDB" id="A0AA36JD20"/>
<evidence type="ECO:0000256" key="1">
    <source>
        <dbReference type="SAM" id="SignalP"/>
    </source>
</evidence>
<evidence type="ECO:0000313" key="3">
    <source>
        <dbReference type="Proteomes" id="UP001178507"/>
    </source>
</evidence>
<dbReference type="Proteomes" id="UP001178507">
    <property type="component" value="Unassembled WGS sequence"/>
</dbReference>
<gene>
    <name evidence="2" type="ORF">EVOR1521_LOCUS26532</name>
</gene>
<dbReference type="CDD" id="cd06587">
    <property type="entry name" value="VOC"/>
    <property type="match status" value="1"/>
</dbReference>
<dbReference type="SUPFAM" id="SSF54593">
    <property type="entry name" value="Glyoxalase/Bleomycin resistance protein/Dihydroxybiphenyl dioxygenase"/>
    <property type="match status" value="2"/>
</dbReference>
<dbReference type="PANTHER" id="PTHR40280">
    <property type="entry name" value="BLR6907 PROTEIN"/>
    <property type="match status" value="1"/>
</dbReference>
<feature type="chain" id="PRO_5041254548" description="VOC domain-containing protein" evidence="1">
    <location>
        <begin position="23"/>
        <end position="349"/>
    </location>
</feature>
<name>A0AA36JD20_9DINO</name>
<keyword evidence="1" id="KW-0732">Signal</keyword>
<dbReference type="InterPro" id="IPR029068">
    <property type="entry name" value="Glyas_Bleomycin-R_OHBP_Dase"/>
</dbReference>
<evidence type="ECO:0008006" key="4">
    <source>
        <dbReference type="Google" id="ProtNLM"/>
    </source>
</evidence>
<sequence length="349" mass="37973">MIAAPAAAAPAATALLTWTAAAAPLSRKGPTAAWSTASARTIPLIALAAWCSRHRQCKRPHMAAVATRSLVKDSGLLLIEHLNLNVSSTPVALEFYEALGCRRDARRPMTKTLHSNCGALTQFHTPSPENEAFIAGAGPQQWRGCIELRYADVSQLRAAEERLRRLQEQEHFRDTCLAVEWQEDLQELRLRGPYGNSFRLSVATEELAAGLRPGTGRPGSEGCQVLGMAALTLQVPVGAAAPGANFYAEMLGCAVEERPNGAWAVLGGPMQVQELLLEEQEGCTGKELGEHMAIYVRDFDACFERLLARGLIWVNPRFVHLDKSTTLEEAQHYSCFRFKDVVAGVPTGT</sequence>
<dbReference type="PANTHER" id="PTHR40280:SF1">
    <property type="entry name" value="VOC DOMAIN-CONTAINING PROTEIN"/>
    <property type="match status" value="1"/>
</dbReference>
<keyword evidence="3" id="KW-1185">Reference proteome</keyword>
<dbReference type="EMBL" id="CAUJNA010003517">
    <property type="protein sequence ID" value="CAJ1403983.1"/>
    <property type="molecule type" value="Genomic_DNA"/>
</dbReference>
<reference evidence="2" key="1">
    <citation type="submission" date="2023-08" db="EMBL/GenBank/DDBJ databases">
        <authorList>
            <person name="Chen Y."/>
            <person name="Shah S."/>
            <person name="Dougan E. K."/>
            <person name="Thang M."/>
            <person name="Chan C."/>
        </authorList>
    </citation>
    <scope>NUCLEOTIDE SEQUENCE</scope>
</reference>
<organism evidence="2 3">
    <name type="scientific">Effrenium voratum</name>
    <dbReference type="NCBI Taxonomy" id="2562239"/>
    <lineage>
        <taxon>Eukaryota</taxon>
        <taxon>Sar</taxon>
        <taxon>Alveolata</taxon>
        <taxon>Dinophyceae</taxon>
        <taxon>Suessiales</taxon>
        <taxon>Symbiodiniaceae</taxon>
        <taxon>Effrenium</taxon>
    </lineage>
</organism>
<proteinExistence type="predicted"/>